<evidence type="ECO:0000313" key="2">
    <source>
        <dbReference type="Proteomes" id="UP000181903"/>
    </source>
</evidence>
<evidence type="ECO:0000313" key="1">
    <source>
        <dbReference type="EMBL" id="SDO50889.1"/>
    </source>
</evidence>
<reference evidence="1 2" key="1">
    <citation type="submission" date="2016-10" db="EMBL/GenBank/DDBJ databases">
        <authorList>
            <person name="Varghese N."/>
            <person name="Submissions S."/>
        </authorList>
    </citation>
    <scope>NUCLEOTIDE SEQUENCE [LARGE SCALE GENOMIC DNA]</scope>
    <source>
        <strain evidence="1 2">BS2776</strain>
    </source>
</reference>
<accession>A0ABY0RUZ0</accession>
<name>A0ABY0RUZ0_9PSED</name>
<sequence>MNNHSSLADGRAVASSIQVNPSVVDWQASQLAGDAQLAKALGRQLATGGRVQVPAHSTLGRWINVLKSAVHSSAARRLEAIAGGSVDEIRINTRTGEVTYYFNARIKRPSVLLTDLLGGREIENALLHIANVLAPNDELRIPAFYQGGTVALSDVQNFYGEHQHALPHPSLMEPVQQAVGEADTLYNMLAAMRAVLAKPGPAFDLALRQVEVAPYSQHWSQEQHQPVMVSLKQLILDNGWLVPENKDELFNLLLALGAQTYSSESKNSAGGLLTKDVSMSAPDQSAVTRVVETWIAQQKKQQPEGRRSAESLIEYLSRSIPESNSPQAFLKNLVNAPEAQTLGKRIQMAIGALPTATSSEEALMTALLLDADINAGQQRNNLAGYNLRQRANWGCSPAEVVSRFEKHLDIRFGASLAKVVAFQLLSVCAPEFLVKDIPPSLVYGSHSWALFSAAVSRRELSAAGSTIGETYQAIMEQDSVAPITEHAQHQAQLALMRSVIDWAIVRGVIQENVDDEYTVEQVERSVEAMNIQVNSMTEAVELLSTPIPTRKRLALAELRHVYGSENTRFFEQKLFSTVASGNRLIYSLMDIYMSGDLHAQRWYSDSAEFSAEKVVPQFSQLKDINKAFDESFEVYTAQLKKMFENVFSYQVSLLPLEDRRLLARGKITTFSLDAPNDRTGLNADHKIAQYIATGAMLIRAELDGRVVHYLYSPAQGKIVKDADPSRPGLQFPQTHLYFTMPRPGSPGETESTVDIHWQLADEPSLGVTARRIYPSASLAAAMPRSFVGPVPGVISPKLSELSTIVGAYFTRGLESVKKNAKGQTPQERSIAFHAAVREFFLNLVPFYSAIKSFMEGRIGEGFINLVLDVFGFVVPSARGGVQALRAGTKGLGSLLSFTKGFAAAGVQAANPLSNVFDVGRGVFKLSGKGIKQLGRLQASSLDKLRSIHGPRSGSFTPSKLGNGNKESIGQGTYRKVEGHSEWGAAHASTVNGAPLKELDPDSLSNVARQLVAPAVGVVIDSGLSAASTALNKHLYHRTLPSVIHHGSLPEDEPMAPAPSDGVSEGIAPAVEVRIDSALRLRFEAAKSNAVNIEKHSLEYSAGGTVLNHVPRQVWSDDPQRLLDQLEAELCLIEERAEIDAHMHEVFFEPYHFYGDLDQGPDGLEKRLEVIEKKIVAVRKVQAKLYKLLNPDAA</sequence>
<dbReference type="EMBL" id="LT629706">
    <property type="protein sequence ID" value="SDO50889.1"/>
    <property type="molecule type" value="Genomic_DNA"/>
</dbReference>
<dbReference type="Proteomes" id="UP000181903">
    <property type="component" value="Chromosome I"/>
</dbReference>
<proteinExistence type="predicted"/>
<keyword evidence="2" id="KW-1185">Reference proteome</keyword>
<organism evidence="1 2">
    <name type="scientific">Pseudomonas poae</name>
    <dbReference type="NCBI Taxonomy" id="200451"/>
    <lineage>
        <taxon>Bacteria</taxon>
        <taxon>Pseudomonadati</taxon>
        <taxon>Pseudomonadota</taxon>
        <taxon>Gammaproteobacteria</taxon>
        <taxon>Pseudomonadales</taxon>
        <taxon>Pseudomonadaceae</taxon>
        <taxon>Pseudomonas</taxon>
    </lineage>
</organism>
<protein>
    <submittedName>
        <fullName evidence="1">Uncharacterized protein</fullName>
    </submittedName>
</protein>
<dbReference type="RefSeq" id="WP_231981894.1">
    <property type="nucleotide sequence ID" value="NZ_JYLI01000013.1"/>
</dbReference>
<dbReference type="GeneID" id="66763048"/>
<gene>
    <name evidence="1" type="ORF">SAMN04490208_4004</name>
</gene>